<evidence type="ECO:0000313" key="2">
    <source>
        <dbReference type="EMBL" id="SDA92497.1"/>
    </source>
</evidence>
<dbReference type="EMBL" id="FMXM01000017">
    <property type="protein sequence ID" value="SDA92497.1"/>
    <property type="molecule type" value="Genomic_DNA"/>
</dbReference>
<dbReference type="Pfam" id="PF10006">
    <property type="entry name" value="DUF2249"/>
    <property type="match status" value="1"/>
</dbReference>
<reference evidence="2 3" key="1">
    <citation type="submission" date="2016-10" db="EMBL/GenBank/DDBJ databases">
        <authorList>
            <person name="de Groot N.N."/>
        </authorList>
    </citation>
    <scope>NUCLEOTIDE SEQUENCE [LARGE SCALE GENOMIC DNA]</scope>
    <source>
        <strain evidence="2 3">CGMCC 1.12097</strain>
    </source>
</reference>
<feature type="domain" description="DUF2249" evidence="1">
    <location>
        <begin position="11"/>
        <end position="46"/>
    </location>
</feature>
<proteinExistence type="predicted"/>
<dbReference type="Proteomes" id="UP000198588">
    <property type="component" value="Unassembled WGS sequence"/>
</dbReference>
<sequence>MALTTEAETNEIDVRSLVPMQRHQKIFELVDQLAPGGKFILVNDHAQATLLPAGGRTSAPILLDLSREGAGLARRDRAPLEGSVRQVSQRNKPPADFAWAAMWQGS</sequence>
<dbReference type="AlphaFoldDB" id="A0A1G5ZDD3"/>
<gene>
    <name evidence="2" type="ORF">SAMN02927914_04741</name>
</gene>
<evidence type="ECO:0000313" key="3">
    <source>
        <dbReference type="Proteomes" id="UP000198588"/>
    </source>
</evidence>
<dbReference type="InterPro" id="IPR018720">
    <property type="entry name" value="DUF2249"/>
</dbReference>
<protein>
    <submittedName>
        <fullName evidence="2">Uncharacterized conserved protein</fullName>
    </submittedName>
</protein>
<name>A0A1G5ZDD3_9HYPH</name>
<evidence type="ECO:0000259" key="1">
    <source>
        <dbReference type="Pfam" id="PF10006"/>
    </source>
</evidence>
<dbReference type="STRING" id="1165689.SAMN02927914_04741"/>
<dbReference type="RefSeq" id="WP_425284737.1">
    <property type="nucleotide sequence ID" value="NZ_FMXM01000017.1"/>
</dbReference>
<accession>A0A1G5ZDD3</accession>
<organism evidence="2 3">
    <name type="scientific">Mesorhizobium qingshengii</name>
    <dbReference type="NCBI Taxonomy" id="1165689"/>
    <lineage>
        <taxon>Bacteria</taxon>
        <taxon>Pseudomonadati</taxon>
        <taxon>Pseudomonadota</taxon>
        <taxon>Alphaproteobacteria</taxon>
        <taxon>Hyphomicrobiales</taxon>
        <taxon>Phyllobacteriaceae</taxon>
        <taxon>Mesorhizobium</taxon>
    </lineage>
</organism>